<dbReference type="GO" id="GO:0016787">
    <property type="term" value="F:hydrolase activity"/>
    <property type="evidence" value="ECO:0007669"/>
    <property type="project" value="UniProtKB-KW"/>
</dbReference>
<dbReference type="Pfam" id="PF00753">
    <property type="entry name" value="Lactamase_B"/>
    <property type="match status" value="1"/>
</dbReference>
<dbReference type="Proteomes" id="UP000473699">
    <property type="component" value="Unassembled WGS sequence"/>
</dbReference>
<dbReference type="SMART" id="SM00849">
    <property type="entry name" value="Lactamase_B"/>
    <property type="match status" value="1"/>
</dbReference>
<evidence type="ECO:0000313" key="3">
    <source>
        <dbReference type="EMBL" id="MST55639.1"/>
    </source>
</evidence>
<accession>A0A6L5YBS4</accession>
<dbReference type="InterPro" id="IPR036866">
    <property type="entry name" value="RibonucZ/Hydroxyglut_hydro"/>
</dbReference>
<protein>
    <submittedName>
        <fullName evidence="3">MBL fold metallo-hydrolase</fullName>
    </submittedName>
</protein>
<feature type="domain" description="Metallo-beta-lactamase" evidence="2">
    <location>
        <begin position="116"/>
        <end position="306"/>
    </location>
</feature>
<sequence>MLQTVPRRAAVGKSAPSASHDIPRLEDARRKVAGRFPPRQTWSSAPFARGGVFFCAPRKDRKAPLFPVDRAAPLLYLWRYDIFRGARGAVNVNERSDFFKVVDFGDGILRLEGSGSVYCYLVEGRQGALLIDTMTGLGNLRAFVKKLTRLPLTVVCTHGHFDHIGGALDFEEVWIPARDAGMIAEQNAVERKFQFESRLCSLRRVPLQFTRDDFTPPHPIKWRPLYDGGRFDLGRRIVTAVDVPGHTRGSMGFLDSKTGVFFSGDAGSRSTFLFLDCSATAAACLSGLLRLKRMRECQISQWYNFHNYTEMPASILDDLIRGCRDALAGNANGPAFRGNDDYRFVYPVDATWKRLDGGFGNLIVSLRRLR</sequence>
<reference evidence="3 4" key="1">
    <citation type="submission" date="2019-08" db="EMBL/GenBank/DDBJ databases">
        <title>In-depth cultivation of the pig gut microbiome towards novel bacterial diversity and tailored functional studies.</title>
        <authorList>
            <person name="Wylensek D."/>
            <person name="Hitch T.C.A."/>
            <person name="Clavel T."/>
        </authorList>
    </citation>
    <scope>NUCLEOTIDE SEQUENCE [LARGE SCALE GENOMIC DNA]</scope>
    <source>
        <strain evidence="3 4">SM-530-WT-4B</strain>
    </source>
</reference>
<dbReference type="PANTHER" id="PTHR42951:SF22">
    <property type="entry name" value="METALLO BETA-LACTAMASE SUPERFAMILY LIPOPROTEIN"/>
    <property type="match status" value="1"/>
</dbReference>
<dbReference type="SUPFAM" id="SSF56281">
    <property type="entry name" value="Metallo-hydrolase/oxidoreductase"/>
    <property type="match status" value="1"/>
</dbReference>
<organism evidence="3 4">
    <name type="scientific">Pyramidobacter porci</name>
    <dbReference type="NCBI Taxonomy" id="2605789"/>
    <lineage>
        <taxon>Bacteria</taxon>
        <taxon>Thermotogati</taxon>
        <taxon>Synergistota</taxon>
        <taxon>Synergistia</taxon>
        <taxon>Synergistales</taxon>
        <taxon>Dethiosulfovibrionaceae</taxon>
        <taxon>Pyramidobacter</taxon>
    </lineage>
</organism>
<dbReference type="InterPro" id="IPR001279">
    <property type="entry name" value="Metallo-B-lactamas"/>
</dbReference>
<dbReference type="Gene3D" id="3.60.15.10">
    <property type="entry name" value="Ribonuclease Z/Hydroxyacylglutathione hydrolase-like"/>
    <property type="match status" value="1"/>
</dbReference>
<name>A0A6L5YBS4_9BACT</name>
<keyword evidence="4" id="KW-1185">Reference proteome</keyword>
<evidence type="ECO:0000313" key="4">
    <source>
        <dbReference type="Proteomes" id="UP000473699"/>
    </source>
</evidence>
<dbReference type="AlphaFoldDB" id="A0A6L5YBS4"/>
<evidence type="ECO:0000256" key="1">
    <source>
        <dbReference type="SAM" id="MobiDB-lite"/>
    </source>
</evidence>
<feature type="region of interest" description="Disordered" evidence="1">
    <location>
        <begin position="1"/>
        <end position="20"/>
    </location>
</feature>
<dbReference type="InterPro" id="IPR050855">
    <property type="entry name" value="NDM-1-like"/>
</dbReference>
<dbReference type="EMBL" id="VUNH01000006">
    <property type="protein sequence ID" value="MST55639.1"/>
    <property type="molecule type" value="Genomic_DNA"/>
</dbReference>
<keyword evidence="3" id="KW-0378">Hydrolase</keyword>
<gene>
    <name evidence="3" type="ORF">FYJ74_06275</name>
</gene>
<comment type="caution">
    <text evidence="3">The sequence shown here is derived from an EMBL/GenBank/DDBJ whole genome shotgun (WGS) entry which is preliminary data.</text>
</comment>
<proteinExistence type="predicted"/>
<dbReference type="PANTHER" id="PTHR42951">
    <property type="entry name" value="METALLO-BETA-LACTAMASE DOMAIN-CONTAINING"/>
    <property type="match status" value="1"/>
</dbReference>
<evidence type="ECO:0000259" key="2">
    <source>
        <dbReference type="SMART" id="SM00849"/>
    </source>
</evidence>